<gene>
    <name evidence="3" type="primary">Mo06028</name>
    <name evidence="3" type="ORF">E5Q_06028</name>
</gene>
<proteinExistence type="inferred from homology"/>
<accession>G7E9L4</accession>
<evidence type="ECO:0000256" key="2">
    <source>
        <dbReference type="SAM" id="SignalP"/>
    </source>
</evidence>
<dbReference type="InParanoid" id="G7E9L4"/>
<protein>
    <recommendedName>
        <fullName evidence="1">Protein ROT1</fullName>
    </recommendedName>
</protein>
<dbReference type="STRING" id="764103.G7E9L4"/>
<dbReference type="GO" id="GO:0006458">
    <property type="term" value="P:'de novo' protein folding"/>
    <property type="evidence" value="ECO:0007669"/>
    <property type="project" value="InterPro"/>
</dbReference>
<evidence type="ECO:0000313" key="4">
    <source>
        <dbReference type="Proteomes" id="UP000009131"/>
    </source>
</evidence>
<dbReference type="OrthoDB" id="5327821at2759"/>
<dbReference type="HOGENOM" id="CLU_071622_1_1_1"/>
<feature type="chain" id="PRO_5003492631" description="Protein ROT1" evidence="2">
    <location>
        <begin position="21"/>
        <end position="248"/>
    </location>
</feature>
<evidence type="ECO:0000256" key="1">
    <source>
        <dbReference type="PIRNR" id="PIRNR017290"/>
    </source>
</evidence>
<dbReference type="InterPro" id="IPR019623">
    <property type="entry name" value="Rot1"/>
</dbReference>
<dbReference type="eggNOG" id="ENOG502QQTG">
    <property type="taxonomic scope" value="Eukaryota"/>
</dbReference>
<dbReference type="GO" id="GO:0005789">
    <property type="term" value="C:endoplasmic reticulum membrane"/>
    <property type="evidence" value="ECO:0007669"/>
    <property type="project" value="UniProtKB-SubCell"/>
</dbReference>
<dbReference type="AlphaFoldDB" id="G7E9L4"/>
<name>G7E9L4_MIXOS</name>
<dbReference type="EMBL" id="BABT02000220">
    <property type="protein sequence ID" value="GAA99333.1"/>
    <property type="molecule type" value="Genomic_DNA"/>
</dbReference>
<feature type="signal peptide" evidence="2">
    <location>
        <begin position="1"/>
        <end position="20"/>
    </location>
</feature>
<evidence type="ECO:0000313" key="3">
    <source>
        <dbReference type="EMBL" id="GAA99333.1"/>
    </source>
</evidence>
<dbReference type="Proteomes" id="UP000009131">
    <property type="component" value="Unassembled WGS sequence"/>
</dbReference>
<sequence>MSSLLMALLVLIAASQPARAQHNAADNITSLAGTWSSGSGNVITGPGFANPVNFSFAYPATTGIAYSFTDDGHFEEAQYRFDANGTEPHCVKAFFIFQHGTYEFQPNGSITTLPIAADGRIQVQDPCAAESSVITYYYEPAIFQSWLIYNDQNHNAYGLQLSAFDGSLLPRLFLKYTPPAMWPTTQLTTNRSTVQTNEANAKRDLVQQSLLQAELVKRGSATSSSPSTVGIQAAGLLGLLSLGFVLVR</sequence>
<comment type="caution">
    <text evidence="3">The sequence shown here is derived from an EMBL/GenBank/DDBJ whole genome shotgun (WGS) entry which is preliminary data.</text>
</comment>
<comment type="similarity">
    <text evidence="1">Belongs to the ROT1 family.</text>
</comment>
<reference evidence="3 4" key="1">
    <citation type="journal article" date="2011" name="J. Gen. Appl. Microbiol.">
        <title>Draft genome sequencing of the enigmatic basidiomycete Mixia osmundae.</title>
        <authorList>
            <person name="Nishida H."/>
            <person name="Nagatsuka Y."/>
            <person name="Sugiyama J."/>
        </authorList>
    </citation>
    <scope>NUCLEOTIDE SEQUENCE [LARGE SCALE GENOMIC DNA]</scope>
    <source>
        <strain evidence="4">CBS 9802 / IAM 14324 / JCM 22182 / KY 12970</strain>
    </source>
</reference>
<dbReference type="Pfam" id="PF10681">
    <property type="entry name" value="Rot1"/>
    <property type="match status" value="1"/>
</dbReference>
<dbReference type="PANTHER" id="PTHR28090:SF2">
    <property type="entry name" value="PROTEIN ROT1"/>
    <property type="match status" value="1"/>
</dbReference>
<keyword evidence="2" id="KW-0732">Signal</keyword>
<dbReference type="PIRSF" id="PIRSF017290">
    <property type="entry name" value="ROT1_prd"/>
    <property type="match status" value="1"/>
</dbReference>
<comment type="function">
    <text evidence="1">Required for normal levels of the cell wall 1,6-beta-glucan. Involved in a protein folding machinery chaperoning proteins acting in various physiological processes including cell wall synthesis and lysis of autophagic bodies.</text>
</comment>
<keyword evidence="4" id="KW-1185">Reference proteome</keyword>
<keyword evidence="1" id="KW-0472">Membrane</keyword>
<dbReference type="FunCoup" id="G7E9L4">
    <property type="interactions" value="56"/>
</dbReference>
<keyword evidence="1" id="KW-0256">Endoplasmic reticulum</keyword>
<reference evidence="3 4" key="2">
    <citation type="journal article" date="2012" name="Open Biol.">
        <title>Characteristics of nucleosomes and linker DNA regions on the genome of the basidiomycete Mixia osmundae revealed by mono- and dinucleosome mapping.</title>
        <authorList>
            <person name="Nishida H."/>
            <person name="Kondo S."/>
            <person name="Matsumoto T."/>
            <person name="Suzuki Y."/>
            <person name="Yoshikawa H."/>
            <person name="Taylor T.D."/>
            <person name="Sugiyama J."/>
        </authorList>
    </citation>
    <scope>NUCLEOTIDE SEQUENCE [LARGE SCALE GENOMIC DNA]</scope>
    <source>
        <strain evidence="4">CBS 9802 / IAM 14324 / JCM 22182 / KY 12970</strain>
    </source>
</reference>
<organism evidence="3 4">
    <name type="scientific">Mixia osmundae (strain CBS 9802 / IAM 14324 / JCM 22182 / KY 12970)</name>
    <dbReference type="NCBI Taxonomy" id="764103"/>
    <lineage>
        <taxon>Eukaryota</taxon>
        <taxon>Fungi</taxon>
        <taxon>Dikarya</taxon>
        <taxon>Basidiomycota</taxon>
        <taxon>Pucciniomycotina</taxon>
        <taxon>Mixiomycetes</taxon>
        <taxon>Mixiales</taxon>
        <taxon>Mixiaceae</taxon>
        <taxon>Mixia</taxon>
    </lineage>
</organism>
<dbReference type="GO" id="GO:0051082">
    <property type="term" value="F:unfolded protein binding"/>
    <property type="evidence" value="ECO:0007669"/>
    <property type="project" value="TreeGrafter"/>
</dbReference>
<comment type="subcellular location">
    <subcellularLocation>
        <location evidence="1">Endoplasmic reticulum membrane</location>
    </subcellularLocation>
</comment>
<dbReference type="PANTHER" id="PTHR28090">
    <property type="entry name" value="PROTEIN ROT1"/>
    <property type="match status" value="1"/>
</dbReference>